<dbReference type="EMBL" id="CAJVPU010055658">
    <property type="protein sequence ID" value="CAG8769007.1"/>
    <property type="molecule type" value="Genomic_DNA"/>
</dbReference>
<feature type="non-terminal residue" evidence="1">
    <location>
        <position position="1"/>
    </location>
</feature>
<sequence length="43" mass="4891">TTNNIVVKVSFIKISIIKDIIRVVNTRDIKVAFTKNIVDISFN</sequence>
<organism evidence="1 2">
    <name type="scientific">Dentiscutata heterogama</name>
    <dbReference type="NCBI Taxonomy" id="1316150"/>
    <lineage>
        <taxon>Eukaryota</taxon>
        <taxon>Fungi</taxon>
        <taxon>Fungi incertae sedis</taxon>
        <taxon>Mucoromycota</taxon>
        <taxon>Glomeromycotina</taxon>
        <taxon>Glomeromycetes</taxon>
        <taxon>Diversisporales</taxon>
        <taxon>Gigasporaceae</taxon>
        <taxon>Dentiscutata</taxon>
    </lineage>
</organism>
<comment type="caution">
    <text evidence="1">The sequence shown here is derived from an EMBL/GenBank/DDBJ whole genome shotgun (WGS) entry which is preliminary data.</text>
</comment>
<proteinExistence type="predicted"/>
<protein>
    <submittedName>
        <fullName evidence="1">5418_t:CDS:1</fullName>
    </submittedName>
</protein>
<evidence type="ECO:0000313" key="2">
    <source>
        <dbReference type="Proteomes" id="UP000789702"/>
    </source>
</evidence>
<dbReference type="Proteomes" id="UP000789702">
    <property type="component" value="Unassembled WGS sequence"/>
</dbReference>
<reference evidence="1" key="1">
    <citation type="submission" date="2021-06" db="EMBL/GenBank/DDBJ databases">
        <authorList>
            <person name="Kallberg Y."/>
            <person name="Tangrot J."/>
            <person name="Rosling A."/>
        </authorList>
    </citation>
    <scope>NUCLEOTIDE SEQUENCE</scope>
    <source>
        <strain evidence="1">IL203A</strain>
    </source>
</reference>
<feature type="non-terminal residue" evidence="1">
    <location>
        <position position="43"/>
    </location>
</feature>
<accession>A0ACA9QY08</accession>
<evidence type="ECO:0000313" key="1">
    <source>
        <dbReference type="EMBL" id="CAG8769007.1"/>
    </source>
</evidence>
<name>A0ACA9QY08_9GLOM</name>
<keyword evidence="2" id="KW-1185">Reference proteome</keyword>
<gene>
    <name evidence="1" type="ORF">DHETER_LOCUS15726</name>
</gene>